<dbReference type="SUPFAM" id="SSF56219">
    <property type="entry name" value="DNase I-like"/>
    <property type="match status" value="1"/>
</dbReference>
<keyword evidence="3" id="KW-1185">Reference proteome</keyword>
<accession>A0AAW1LAP1</accession>
<evidence type="ECO:0000313" key="2">
    <source>
        <dbReference type="EMBL" id="KAK9731965.1"/>
    </source>
</evidence>
<feature type="compositionally biased region" description="Polar residues" evidence="1">
    <location>
        <begin position="1"/>
        <end position="26"/>
    </location>
</feature>
<dbReference type="InterPro" id="IPR036691">
    <property type="entry name" value="Endo/exonu/phosph_ase_sf"/>
</dbReference>
<dbReference type="EMBL" id="JASPKY010000123">
    <property type="protein sequence ID" value="KAK9731965.1"/>
    <property type="molecule type" value="Genomic_DNA"/>
</dbReference>
<dbReference type="AlphaFoldDB" id="A0AAW1LAP1"/>
<feature type="region of interest" description="Disordered" evidence="1">
    <location>
        <begin position="1"/>
        <end position="37"/>
    </location>
</feature>
<sequence>MPSQQRQWQHTERVNQNNSLLSNTAGPTHIPRNGNTPSTIDLVLARNVPHVDDMETGDLSSDHLPVLFTIGDVRRRSIGTIANDYGKANWQRFREEVSRGWAMRARIRDRSGPGDAVAAMQRKIQETLKVIVPTKRIDPFRSSELPQHVLEETKERNRLRRRYQRTREAETRVAMSEMSKRIIVD</sequence>
<protein>
    <recommendedName>
        <fullName evidence="4">Endonuclease/exonuclease/phosphatase domain-containing protein</fullName>
    </recommendedName>
</protein>
<reference evidence="2 3" key="1">
    <citation type="journal article" date="2024" name="BMC Genomics">
        <title>De novo assembly and annotation of Popillia japonica's genome with initial clues to its potential as an invasive pest.</title>
        <authorList>
            <person name="Cucini C."/>
            <person name="Boschi S."/>
            <person name="Funari R."/>
            <person name="Cardaioli E."/>
            <person name="Iannotti N."/>
            <person name="Marturano G."/>
            <person name="Paoli F."/>
            <person name="Bruttini M."/>
            <person name="Carapelli A."/>
            <person name="Frati F."/>
            <person name="Nardi F."/>
        </authorList>
    </citation>
    <scope>NUCLEOTIDE SEQUENCE [LARGE SCALE GENOMIC DNA]</scope>
    <source>
        <strain evidence="2">DMR45628</strain>
    </source>
</reference>
<gene>
    <name evidence="2" type="ORF">QE152_g13150</name>
</gene>
<dbReference type="Proteomes" id="UP001458880">
    <property type="component" value="Unassembled WGS sequence"/>
</dbReference>
<evidence type="ECO:0000313" key="3">
    <source>
        <dbReference type="Proteomes" id="UP001458880"/>
    </source>
</evidence>
<proteinExistence type="predicted"/>
<comment type="caution">
    <text evidence="2">The sequence shown here is derived from an EMBL/GenBank/DDBJ whole genome shotgun (WGS) entry which is preliminary data.</text>
</comment>
<evidence type="ECO:0000256" key="1">
    <source>
        <dbReference type="SAM" id="MobiDB-lite"/>
    </source>
</evidence>
<dbReference type="Gene3D" id="3.60.10.10">
    <property type="entry name" value="Endonuclease/exonuclease/phosphatase"/>
    <property type="match status" value="1"/>
</dbReference>
<name>A0AAW1LAP1_POPJA</name>
<evidence type="ECO:0008006" key="4">
    <source>
        <dbReference type="Google" id="ProtNLM"/>
    </source>
</evidence>
<organism evidence="2 3">
    <name type="scientific">Popillia japonica</name>
    <name type="common">Japanese beetle</name>
    <dbReference type="NCBI Taxonomy" id="7064"/>
    <lineage>
        <taxon>Eukaryota</taxon>
        <taxon>Metazoa</taxon>
        <taxon>Ecdysozoa</taxon>
        <taxon>Arthropoda</taxon>
        <taxon>Hexapoda</taxon>
        <taxon>Insecta</taxon>
        <taxon>Pterygota</taxon>
        <taxon>Neoptera</taxon>
        <taxon>Endopterygota</taxon>
        <taxon>Coleoptera</taxon>
        <taxon>Polyphaga</taxon>
        <taxon>Scarabaeiformia</taxon>
        <taxon>Scarabaeidae</taxon>
        <taxon>Rutelinae</taxon>
        <taxon>Popillia</taxon>
    </lineage>
</organism>